<dbReference type="NCBIfam" id="TIGR00877">
    <property type="entry name" value="purD"/>
    <property type="match status" value="1"/>
</dbReference>
<dbReference type="SUPFAM" id="SSF56059">
    <property type="entry name" value="Glutathione synthetase ATP-binding domain-like"/>
    <property type="match status" value="1"/>
</dbReference>
<dbReference type="SMART" id="SM01210">
    <property type="entry name" value="GARS_C"/>
    <property type="match status" value="1"/>
</dbReference>
<protein>
    <submittedName>
        <fullName evidence="19">Phosphoribosylformylglycinamidine cyclo-ligase</fullName>
    </submittedName>
</protein>
<reference evidence="19 20" key="1">
    <citation type="journal article" date="2016" name="Genome Biol. Evol.">
        <title>Divergent and convergent evolution of fungal pathogenicity.</title>
        <authorList>
            <person name="Shang Y."/>
            <person name="Xiao G."/>
            <person name="Zheng P."/>
            <person name="Cen K."/>
            <person name="Zhan S."/>
            <person name="Wang C."/>
        </authorList>
    </citation>
    <scope>NUCLEOTIDE SEQUENCE [LARGE SCALE GENOMIC DNA]</scope>
    <source>
        <strain evidence="19 20">ARSEF 7405</strain>
    </source>
</reference>
<dbReference type="InterPro" id="IPR011761">
    <property type="entry name" value="ATP-grasp"/>
</dbReference>
<dbReference type="InterPro" id="IPR036921">
    <property type="entry name" value="PurM-like_N_sf"/>
</dbReference>
<dbReference type="Pfam" id="PF00586">
    <property type="entry name" value="AIRS"/>
    <property type="match status" value="1"/>
</dbReference>
<evidence type="ECO:0000256" key="6">
    <source>
        <dbReference type="ARBA" id="ARBA00022723"/>
    </source>
</evidence>
<dbReference type="InterPro" id="IPR036676">
    <property type="entry name" value="PurM-like_C_sf"/>
</dbReference>
<evidence type="ECO:0000256" key="15">
    <source>
        <dbReference type="ARBA" id="ARBA00047843"/>
    </source>
</evidence>
<dbReference type="InterPro" id="IPR010918">
    <property type="entry name" value="PurM-like_C_dom"/>
</dbReference>
<keyword evidence="6" id="KW-0479">Metal-binding</keyword>
<dbReference type="Gene3D" id="3.30.470.20">
    <property type="entry name" value="ATP-grasp fold, B domain"/>
    <property type="match status" value="1"/>
</dbReference>
<dbReference type="GO" id="GO:0046084">
    <property type="term" value="P:adenine biosynthetic process"/>
    <property type="evidence" value="ECO:0007669"/>
    <property type="project" value="TreeGrafter"/>
</dbReference>
<dbReference type="Gene3D" id="3.90.600.10">
    <property type="entry name" value="Phosphoribosylglycinamide synthetase, C-terminal domain"/>
    <property type="match status" value="1"/>
</dbReference>
<gene>
    <name evidence="19" type="ORF">AAP_04453</name>
</gene>
<dbReference type="OrthoDB" id="2018833at2759"/>
<evidence type="ECO:0000256" key="17">
    <source>
        <dbReference type="PROSITE-ProRule" id="PRU00409"/>
    </source>
</evidence>
<dbReference type="Proteomes" id="UP000242877">
    <property type="component" value="Unassembled WGS sequence"/>
</dbReference>
<evidence type="ECO:0000256" key="2">
    <source>
        <dbReference type="ARBA" id="ARBA00004686"/>
    </source>
</evidence>
<dbReference type="EMBL" id="AZGZ01000021">
    <property type="protein sequence ID" value="KZZ89306.1"/>
    <property type="molecule type" value="Genomic_DNA"/>
</dbReference>
<dbReference type="PROSITE" id="PS50975">
    <property type="entry name" value="ATP_GRASP"/>
    <property type="match status" value="1"/>
</dbReference>
<evidence type="ECO:0000256" key="1">
    <source>
        <dbReference type="ARBA" id="ARBA00001946"/>
    </source>
</evidence>
<dbReference type="GO" id="GO:0004641">
    <property type="term" value="F:phosphoribosylformylglycinamidine cyclo-ligase activity"/>
    <property type="evidence" value="ECO:0007669"/>
    <property type="project" value="UniProtKB-EC"/>
</dbReference>
<dbReference type="Gene3D" id="3.30.1490.20">
    <property type="entry name" value="ATP-grasp fold, A domain"/>
    <property type="match status" value="1"/>
</dbReference>
<evidence type="ECO:0000259" key="18">
    <source>
        <dbReference type="PROSITE" id="PS50975"/>
    </source>
</evidence>
<evidence type="ECO:0000256" key="10">
    <source>
        <dbReference type="ARBA" id="ARBA00022842"/>
    </source>
</evidence>
<dbReference type="InterPro" id="IPR016188">
    <property type="entry name" value="PurM-like_N"/>
</dbReference>
<comment type="pathway">
    <text evidence="2">Purine metabolism; IMP biosynthesis via de novo pathway; 5-amino-1-(5-phospho-D-ribosyl)imidazole from N(2)-formyl-N(1)-(5-phospho-D-ribosyl)glycinamide: step 2/2.</text>
</comment>
<dbReference type="Gene3D" id="3.40.50.20">
    <property type="match status" value="1"/>
</dbReference>
<dbReference type="Pfam" id="PF02843">
    <property type="entry name" value="GARS_C"/>
    <property type="match status" value="1"/>
</dbReference>
<evidence type="ECO:0000313" key="20">
    <source>
        <dbReference type="Proteomes" id="UP000242877"/>
    </source>
</evidence>
<evidence type="ECO:0000256" key="9">
    <source>
        <dbReference type="ARBA" id="ARBA00022840"/>
    </source>
</evidence>
<evidence type="ECO:0000313" key="19">
    <source>
        <dbReference type="EMBL" id="KZZ89306.1"/>
    </source>
</evidence>
<proteinExistence type="inferred from homology"/>
<evidence type="ECO:0000256" key="3">
    <source>
        <dbReference type="ARBA" id="ARBA00005174"/>
    </source>
</evidence>
<dbReference type="SMART" id="SM01209">
    <property type="entry name" value="GARS_A"/>
    <property type="match status" value="1"/>
</dbReference>
<dbReference type="CDD" id="cd02196">
    <property type="entry name" value="PurM"/>
    <property type="match status" value="1"/>
</dbReference>
<keyword evidence="7 17" id="KW-0547">Nucleotide-binding</keyword>
<keyword evidence="9 17" id="KW-0067">ATP-binding</keyword>
<dbReference type="Pfam" id="PF01071">
    <property type="entry name" value="GARS_A"/>
    <property type="match status" value="1"/>
</dbReference>
<dbReference type="GO" id="GO:0004637">
    <property type="term" value="F:phosphoribosylamine-glycine ligase activity"/>
    <property type="evidence" value="ECO:0007669"/>
    <property type="project" value="UniProtKB-EC"/>
</dbReference>
<keyword evidence="11" id="KW-0464">Manganese</keyword>
<keyword evidence="5 19" id="KW-0436">Ligase</keyword>
<dbReference type="FunFam" id="3.90.650.10:FF:000007">
    <property type="entry name" value="Trifunctional purine biosynthetic protein adenosine-3"/>
    <property type="match status" value="1"/>
</dbReference>
<dbReference type="NCBIfam" id="TIGR00878">
    <property type="entry name" value="purM"/>
    <property type="match status" value="1"/>
</dbReference>
<dbReference type="FunFam" id="3.30.1490.20:FF:000006">
    <property type="entry name" value="phosphoribosylamine--glycine ligase, chloroplastic-like"/>
    <property type="match status" value="1"/>
</dbReference>
<evidence type="ECO:0000256" key="4">
    <source>
        <dbReference type="ARBA" id="ARBA00007423"/>
    </source>
</evidence>
<comment type="catalytic activity">
    <reaction evidence="15">
        <text>5-phospho-beta-D-ribosylamine + glycine + ATP = N(1)-(5-phospho-beta-D-ribosyl)glycinamide + ADP + phosphate + H(+)</text>
        <dbReference type="Rhea" id="RHEA:17453"/>
        <dbReference type="ChEBI" id="CHEBI:15378"/>
        <dbReference type="ChEBI" id="CHEBI:30616"/>
        <dbReference type="ChEBI" id="CHEBI:43474"/>
        <dbReference type="ChEBI" id="CHEBI:57305"/>
        <dbReference type="ChEBI" id="CHEBI:58681"/>
        <dbReference type="ChEBI" id="CHEBI:143788"/>
        <dbReference type="ChEBI" id="CHEBI:456216"/>
        <dbReference type="EC" id="6.3.4.13"/>
    </reaction>
</comment>
<evidence type="ECO:0000256" key="7">
    <source>
        <dbReference type="ARBA" id="ARBA00022741"/>
    </source>
</evidence>
<dbReference type="InterPro" id="IPR020561">
    <property type="entry name" value="PRibGlycinamid_synth_ATP-grasp"/>
</dbReference>
<dbReference type="Gene3D" id="3.30.1330.10">
    <property type="entry name" value="PurM-like, N-terminal domain"/>
    <property type="match status" value="1"/>
</dbReference>
<evidence type="ECO:0000256" key="12">
    <source>
        <dbReference type="ARBA" id="ARBA00023268"/>
    </source>
</evidence>
<dbReference type="GO" id="GO:0046872">
    <property type="term" value="F:metal ion binding"/>
    <property type="evidence" value="ECO:0007669"/>
    <property type="project" value="UniProtKB-KW"/>
</dbReference>
<dbReference type="AlphaFoldDB" id="A0A167WUU7"/>
<dbReference type="InterPro" id="IPR020560">
    <property type="entry name" value="PRibGlycinamide_synth_C-dom"/>
</dbReference>
<dbReference type="InterPro" id="IPR011054">
    <property type="entry name" value="Rudment_hybrid_motif"/>
</dbReference>
<dbReference type="GO" id="GO:0005524">
    <property type="term" value="F:ATP binding"/>
    <property type="evidence" value="ECO:0007669"/>
    <property type="project" value="UniProtKB-UniRule"/>
</dbReference>
<dbReference type="Pfam" id="PF02769">
    <property type="entry name" value="AIRS_C"/>
    <property type="match status" value="2"/>
</dbReference>
<dbReference type="HAMAP" id="MF_00741">
    <property type="entry name" value="AIRS"/>
    <property type="match status" value="1"/>
</dbReference>
<dbReference type="SUPFAM" id="SSF56042">
    <property type="entry name" value="PurM C-terminal domain-like"/>
    <property type="match status" value="2"/>
</dbReference>
<dbReference type="FunFam" id="3.40.50.20:FF:000006">
    <property type="entry name" value="Phosphoribosylamine--glycine ligase, chloroplastic"/>
    <property type="match status" value="1"/>
</dbReference>
<dbReference type="InterPro" id="IPR000115">
    <property type="entry name" value="PRibGlycinamide_synth"/>
</dbReference>
<dbReference type="GO" id="GO:0005829">
    <property type="term" value="C:cytosol"/>
    <property type="evidence" value="ECO:0007669"/>
    <property type="project" value="TreeGrafter"/>
</dbReference>
<accession>A0A167WUU7</accession>
<evidence type="ECO:0000256" key="16">
    <source>
        <dbReference type="ARBA" id="ARBA00049057"/>
    </source>
</evidence>
<organism evidence="19 20">
    <name type="scientific">Ascosphaera apis ARSEF 7405</name>
    <dbReference type="NCBI Taxonomy" id="392613"/>
    <lineage>
        <taxon>Eukaryota</taxon>
        <taxon>Fungi</taxon>
        <taxon>Dikarya</taxon>
        <taxon>Ascomycota</taxon>
        <taxon>Pezizomycotina</taxon>
        <taxon>Eurotiomycetes</taxon>
        <taxon>Eurotiomycetidae</taxon>
        <taxon>Onygenales</taxon>
        <taxon>Ascosphaeraceae</taxon>
        <taxon>Ascosphaera</taxon>
    </lineage>
</organism>
<comment type="function">
    <text evidence="13">Catalyzes the second and fifth step in the 'de novo' purine biosynthesis pathway; contains phosphoribosylamine--glycine ligase (GARS) and phosphoribosylformylglycinamidine cyclo-ligase (AIRS) activities.</text>
</comment>
<dbReference type="InterPro" id="IPR020562">
    <property type="entry name" value="PRibGlycinamide_synth_N"/>
</dbReference>
<dbReference type="FunFam" id="3.30.470.20:FF:000018">
    <property type="entry name" value="Trifunctional purine biosynthetic protein adenosine-3"/>
    <property type="match status" value="1"/>
</dbReference>
<evidence type="ECO:0000256" key="14">
    <source>
        <dbReference type="ARBA" id="ARBA00029444"/>
    </source>
</evidence>
<dbReference type="VEuPathDB" id="FungiDB:AAP_04453"/>
<dbReference type="PANTHER" id="PTHR10520:SF12">
    <property type="entry name" value="TRIFUNCTIONAL PURINE BIOSYNTHETIC PROTEIN ADENOSINE-3"/>
    <property type="match status" value="1"/>
</dbReference>
<keyword evidence="20" id="KW-1185">Reference proteome</keyword>
<dbReference type="Gene3D" id="3.90.650.10">
    <property type="entry name" value="PurM-like C-terminal domain"/>
    <property type="match status" value="2"/>
</dbReference>
<dbReference type="InterPro" id="IPR004733">
    <property type="entry name" value="PurM_cligase"/>
</dbReference>
<dbReference type="HAMAP" id="MF_00138">
    <property type="entry name" value="GARS"/>
    <property type="match status" value="1"/>
</dbReference>
<dbReference type="InterPro" id="IPR016185">
    <property type="entry name" value="PreATP-grasp_dom_sf"/>
</dbReference>
<sequence>MSFSSNNPLRILIVGSGGREHAYAWKLAESPLVEAVFLAPGNGGTEAGIADSKIKNVKIKGDDYPALVKFSQDNGINLVVPGPEAPLVDGIQGFFAAVGIPCFGPSKAAARMEGSKAFSKDFMKRHNIPTAAYENFTDYAAASAYLDSVSHPIVIKADGLAGGKGVIIPQTKKEAHAALKEIMCDHSFGHAGDEVVIEEFLEGDELSILTFSDGYTIRSLPPAQDHKRVFDGDEGPNTGGMGCYAPTKIAPPYVREEIDRLIVKPSIDGMRKEGFPFVGILFTGLMMTPSGPKVLEYNVRGGDPETQTLLPLLSPTTDLAQIMLACVNHYLDGIDVSVQDKFATTVIAVAGGYPGSYAKGTEITINDNVLSKGMAGETKIFHAGTALSAEGKITTAGGRVIAVTSTAETLEDAVSKAYKGMEAVEFEGMHFRRDIAHRAFRQQPAKTAAEASKEQTQTQTNDDEHLTYASAGVSIDAGNHLVQRIKACVQATKRPGTDAVIGGFGGTFSLAASKSNFHPSSPTLIGAIDGVGTKLLIAYELGKHDTVGIDLVAMNVNDLVVQGAEPLFFLDCYSCSRLDVDVAAAFVSGVAEGCVRAGCALIGGETAEMPGLMEGGHYDAVGAAIGAIDTQSKKLLPLMEGMVPGDVLIGMASDGVHSNGYSLVRRIVEKSGLKYTSPCPFEGAAEGQSLGEALLTPTRIYVKSLLKLFGAYPGAVKGLAHITGGGLLENVPRMLPKHLSAKIDVSSFPVLPVFKWLKKTGNVTASEMARAFNNGIGMVGVVKKEEVDAVKALLEGEGEKVWIIGEVIERGSDEGCNVTASEMARAFNNGIGMVGVVKKEEVDAVKALLEGEGEKVWIIGEVIERGSDEGCVLEKLETWEQ</sequence>
<comment type="pathway">
    <text evidence="3">Purine metabolism; IMP biosynthesis via de novo pathway; N(1)-(5-phospho-D-ribosyl)glycinamide from 5-phospho-alpha-D-ribose 1-diphosphate: step 2/2.</text>
</comment>
<evidence type="ECO:0000256" key="11">
    <source>
        <dbReference type="ARBA" id="ARBA00023211"/>
    </source>
</evidence>
<dbReference type="SUPFAM" id="SSF55326">
    <property type="entry name" value="PurM N-terminal domain-like"/>
    <property type="match status" value="1"/>
</dbReference>
<dbReference type="SUPFAM" id="SSF52440">
    <property type="entry name" value="PreATP-grasp domain"/>
    <property type="match status" value="1"/>
</dbReference>
<dbReference type="InterPro" id="IPR037123">
    <property type="entry name" value="PRibGlycinamide_synth_C_sf"/>
</dbReference>
<comment type="similarity">
    <text evidence="14">In the C-terminal section; belongs to the AIR synthase family.</text>
</comment>
<comment type="similarity">
    <text evidence="4">In the N-terminal section; belongs to the GARS family.</text>
</comment>
<keyword evidence="8" id="KW-0658">Purine biosynthesis</keyword>
<comment type="cofactor">
    <cofactor evidence="1">
        <name>Mg(2+)</name>
        <dbReference type="ChEBI" id="CHEBI:18420"/>
    </cofactor>
</comment>
<dbReference type="UniPathway" id="UPA00074">
    <property type="reaction ID" value="UER00125"/>
</dbReference>
<dbReference type="PANTHER" id="PTHR10520">
    <property type="entry name" value="TRIFUNCTIONAL PURINE BIOSYNTHETIC PROTEIN ADENOSINE-3-RELATED"/>
    <property type="match status" value="1"/>
</dbReference>
<comment type="catalytic activity">
    <reaction evidence="16">
        <text>2-formamido-N(1)-(5-O-phospho-beta-D-ribosyl)acetamidine + ATP = 5-amino-1-(5-phospho-beta-D-ribosyl)imidazole + ADP + phosphate + H(+)</text>
        <dbReference type="Rhea" id="RHEA:23032"/>
        <dbReference type="ChEBI" id="CHEBI:15378"/>
        <dbReference type="ChEBI" id="CHEBI:30616"/>
        <dbReference type="ChEBI" id="CHEBI:43474"/>
        <dbReference type="ChEBI" id="CHEBI:137981"/>
        <dbReference type="ChEBI" id="CHEBI:147287"/>
        <dbReference type="ChEBI" id="CHEBI:456216"/>
        <dbReference type="EC" id="6.3.3.1"/>
    </reaction>
</comment>
<dbReference type="Pfam" id="PF02844">
    <property type="entry name" value="GARS_N"/>
    <property type="match status" value="1"/>
</dbReference>
<dbReference type="FunFam" id="3.30.1330.10:FF:000001">
    <property type="entry name" value="Phosphoribosylformylglycinamidine cyclo-ligase"/>
    <property type="match status" value="1"/>
</dbReference>
<dbReference type="FunFam" id="3.90.600.10:FF:000001">
    <property type="entry name" value="Trifunctional purine biosynthetic protein adenosine-3"/>
    <property type="match status" value="1"/>
</dbReference>
<keyword evidence="12" id="KW-0511">Multifunctional enzyme</keyword>
<comment type="caution">
    <text evidence="19">The sequence shown here is derived from an EMBL/GenBank/DDBJ whole genome shotgun (WGS) entry which is preliminary data.</text>
</comment>
<evidence type="ECO:0000256" key="8">
    <source>
        <dbReference type="ARBA" id="ARBA00022755"/>
    </source>
</evidence>
<name>A0A167WUU7_9EURO</name>
<evidence type="ECO:0000256" key="5">
    <source>
        <dbReference type="ARBA" id="ARBA00022598"/>
    </source>
</evidence>
<feature type="domain" description="ATP-grasp" evidence="18">
    <location>
        <begin position="120"/>
        <end position="328"/>
    </location>
</feature>
<evidence type="ECO:0000256" key="13">
    <source>
        <dbReference type="ARBA" id="ARBA00029388"/>
    </source>
</evidence>
<dbReference type="InterPro" id="IPR013815">
    <property type="entry name" value="ATP_grasp_subdomain_1"/>
</dbReference>
<dbReference type="SUPFAM" id="SSF51246">
    <property type="entry name" value="Rudiment single hybrid motif"/>
    <property type="match status" value="1"/>
</dbReference>
<dbReference type="GO" id="GO:0006189">
    <property type="term" value="P:'de novo' IMP biosynthetic process"/>
    <property type="evidence" value="ECO:0007669"/>
    <property type="project" value="UniProtKB-UniPathway"/>
</dbReference>
<keyword evidence="10" id="KW-0460">Magnesium</keyword>